<sequence>MKAQSKSRTPQPSAYSALATTFGVLYTPILLLAMFGAFIGGLIYTFDMFDMMDDEARHGMNFLAVFLIGVPLWLSYSVHAFSWLYSKLKLWNWMFFLYYFLFAGACGSAIMGAWADHLPFGKWLAILLSLLAFAVIGFFCFALGTESRRVSGHSLGVIALLSFGLFFLFNADGLDEDEAAKVVGSLVTADVTSGEHLLERSQKAVPQPVDYRVPALEKDKTRLLVWDYNFDDSDEVRVYVNGQMLVDSMAIGEVPAVIDVPVPSTVVIEGVRDDYDGSIDYAVKFPETEYTAFNVTYPGVTNTYVMEAK</sequence>
<proteinExistence type="predicted"/>
<organism evidence="2 3">
    <name type="scientific">Tumebacillus lacus</name>
    <dbReference type="NCBI Taxonomy" id="2995335"/>
    <lineage>
        <taxon>Bacteria</taxon>
        <taxon>Bacillati</taxon>
        <taxon>Bacillota</taxon>
        <taxon>Bacilli</taxon>
        <taxon>Bacillales</taxon>
        <taxon>Alicyclobacillaceae</taxon>
        <taxon>Tumebacillus</taxon>
    </lineage>
</organism>
<keyword evidence="1" id="KW-0472">Membrane</keyword>
<gene>
    <name evidence="2" type="ORF">OS242_06880</name>
</gene>
<evidence type="ECO:0000313" key="2">
    <source>
        <dbReference type="EMBL" id="MCX7569684.1"/>
    </source>
</evidence>
<dbReference type="Proteomes" id="UP001208017">
    <property type="component" value="Unassembled WGS sequence"/>
</dbReference>
<reference evidence="2 3" key="1">
    <citation type="submission" date="2022-11" db="EMBL/GenBank/DDBJ databases">
        <title>Study of microbial diversity in lake waters.</title>
        <authorList>
            <person name="Zhang J."/>
        </authorList>
    </citation>
    <scope>NUCLEOTIDE SEQUENCE [LARGE SCALE GENOMIC DNA]</scope>
    <source>
        <strain evidence="2 3">DT12</strain>
    </source>
</reference>
<feature type="transmembrane region" description="Helical" evidence="1">
    <location>
        <begin position="90"/>
        <end position="114"/>
    </location>
</feature>
<comment type="caution">
    <text evidence="2">The sequence shown here is derived from an EMBL/GenBank/DDBJ whole genome shotgun (WGS) entry which is preliminary data.</text>
</comment>
<name>A0ABT3WYC6_9BACL</name>
<dbReference type="EMBL" id="JAPMLT010000002">
    <property type="protein sequence ID" value="MCX7569684.1"/>
    <property type="molecule type" value="Genomic_DNA"/>
</dbReference>
<feature type="transmembrane region" description="Helical" evidence="1">
    <location>
        <begin position="150"/>
        <end position="169"/>
    </location>
</feature>
<evidence type="ECO:0000313" key="3">
    <source>
        <dbReference type="Proteomes" id="UP001208017"/>
    </source>
</evidence>
<feature type="transmembrane region" description="Helical" evidence="1">
    <location>
        <begin position="21"/>
        <end position="46"/>
    </location>
</feature>
<dbReference type="RefSeq" id="WP_267150915.1">
    <property type="nucleotide sequence ID" value="NZ_JAPMLT010000002.1"/>
</dbReference>
<evidence type="ECO:0000256" key="1">
    <source>
        <dbReference type="SAM" id="Phobius"/>
    </source>
</evidence>
<feature type="transmembrane region" description="Helical" evidence="1">
    <location>
        <begin position="120"/>
        <end position="143"/>
    </location>
</feature>
<keyword evidence="3" id="KW-1185">Reference proteome</keyword>
<keyword evidence="1" id="KW-0812">Transmembrane</keyword>
<protein>
    <submittedName>
        <fullName evidence="2">Uncharacterized protein</fullName>
    </submittedName>
</protein>
<accession>A0ABT3WYC6</accession>
<feature type="transmembrane region" description="Helical" evidence="1">
    <location>
        <begin position="58"/>
        <end position="78"/>
    </location>
</feature>
<keyword evidence="1" id="KW-1133">Transmembrane helix</keyword>